<dbReference type="Proteomes" id="UP000403266">
    <property type="component" value="Unassembled WGS sequence"/>
</dbReference>
<feature type="domain" description="HTH lysR-type" evidence="5">
    <location>
        <begin position="6"/>
        <end position="63"/>
    </location>
</feature>
<comment type="similarity">
    <text evidence="1">Belongs to the LysR transcriptional regulatory family.</text>
</comment>
<comment type="caution">
    <text evidence="6">The sequence shown here is derived from an EMBL/GenBank/DDBJ whole genome shotgun (WGS) entry which is preliminary data.</text>
</comment>
<accession>A0A5N7MHR9</accession>
<evidence type="ECO:0000256" key="1">
    <source>
        <dbReference type="ARBA" id="ARBA00009437"/>
    </source>
</evidence>
<dbReference type="GO" id="GO:0003700">
    <property type="term" value="F:DNA-binding transcription factor activity"/>
    <property type="evidence" value="ECO:0007669"/>
    <property type="project" value="InterPro"/>
</dbReference>
<dbReference type="RefSeq" id="WP_152712799.1">
    <property type="nucleotide sequence ID" value="NZ_VOSJ01000210.1"/>
</dbReference>
<evidence type="ECO:0000259" key="5">
    <source>
        <dbReference type="PROSITE" id="PS50931"/>
    </source>
</evidence>
<dbReference type="EMBL" id="VOSK01000055">
    <property type="protein sequence ID" value="MPR26631.1"/>
    <property type="molecule type" value="Genomic_DNA"/>
</dbReference>
<dbReference type="SUPFAM" id="SSF46785">
    <property type="entry name" value="Winged helix' DNA-binding domain"/>
    <property type="match status" value="1"/>
</dbReference>
<dbReference type="InterPro" id="IPR036390">
    <property type="entry name" value="WH_DNA-bd_sf"/>
</dbReference>
<keyword evidence="7" id="KW-1185">Reference proteome</keyword>
<dbReference type="FunFam" id="1.10.10.10:FF:000038">
    <property type="entry name" value="Glycine cleavage system transcriptional activator"/>
    <property type="match status" value="1"/>
</dbReference>
<dbReference type="Gene3D" id="1.10.10.10">
    <property type="entry name" value="Winged helix-like DNA-binding domain superfamily/Winged helix DNA-binding domain"/>
    <property type="match status" value="1"/>
</dbReference>
<dbReference type="OrthoDB" id="9793571at2"/>
<dbReference type="PRINTS" id="PR00039">
    <property type="entry name" value="HTHLYSR"/>
</dbReference>
<dbReference type="PANTHER" id="PTHR30537">
    <property type="entry name" value="HTH-TYPE TRANSCRIPTIONAL REGULATOR"/>
    <property type="match status" value="1"/>
</dbReference>
<gene>
    <name evidence="6" type="ORF">FS320_15740</name>
</gene>
<organism evidence="6 7">
    <name type="scientific">Microvirga tunisiensis</name>
    <dbReference type="NCBI Taxonomy" id="2108360"/>
    <lineage>
        <taxon>Bacteria</taxon>
        <taxon>Pseudomonadati</taxon>
        <taxon>Pseudomonadota</taxon>
        <taxon>Alphaproteobacteria</taxon>
        <taxon>Hyphomicrobiales</taxon>
        <taxon>Methylobacteriaceae</taxon>
        <taxon>Microvirga</taxon>
    </lineage>
</organism>
<reference evidence="6 7" key="1">
    <citation type="journal article" date="2019" name="Syst. Appl. Microbiol.">
        <title>Microvirga tunisiensis sp. nov., a root nodule symbiotic bacterium isolated from Lupinus micranthus and L. luteus grown in Northern Tunisia.</title>
        <authorList>
            <person name="Msaddak A."/>
            <person name="Rejili M."/>
            <person name="Duran D."/>
            <person name="Mars M."/>
            <person name="Palacios J.M."/>
            <person name="Ruiz-Argueso T."/>
            <person name="Rey L."/>
            <person name="Imperial J."/>
        </authorList>
    </citation>
    <scope>NUCLEOTIDE SEQUENCE [LARGE SCALE GENOMIC DNA]</scope>
    <source>
        <strain evidence="6 7">Lmie10</strain>
    </source>
</reference>
<dbReference type="InterPro" id="IPR000847">
    <property type="entry name" value="LysR_HTH_N"/>
</dbReference>
<dbReference type="GO" id="GO:0006351">
    <property type="term" value="P:DNA-templated transcription"/>
    <property type="evidence" value="ECO:0007669"/>
    <property type="project" value="TreeGrafter"/>
</dbReference>
<evidence type="ECO:0000256" key="2">
    <source>
        <dbReference type="ARBA" id="ARBA00023015"/>
    </source>
</evidence>
<evidence type="ECO:0000313" key="6">
    <source>
        <dbReference type="EMBL" id="MPR26631.1"/>
    </source>
</evidence>
<keyword evidence="3" id="KW-0238">DNA-binding</keyword>
<sequence>MSYRLPPLTGIKAFEAAGRHLSFKLAAEELSVTPGAISQQIKHLERALGFPLFHRLHRSLVLTGHGEALLPALSDAFERMSTAMDAVASSLPTKRLRLGVSPDLTDDPHRLVATLTKTGQAPDYLQVSSTDDVASLLSGALDAIMRPGPGPYPGMHSEVLNLHHAFAPRHRASLVVWPGLAKCREFLKARSLLSSL</sequence>
<dbReference type="Pfam" id="PF00126">
    <property type="entry name" value="HTH_1"/>
    <property type="match status" value="1"/>
</dbReference>
<evidence type="ECO:0000256" key="3">
    <source>
        <dbReference type="ARBA" id="ARBA00023125"/>
    </source>
</evidence>
<dbReference type="AlphaFoldDB" id="A0A5N7MHR9"/>
<evidence type="ECO:0000256" key="4">
    <source>
        <dbReference type="ARBA" id="ARBA00023163"/>
    </source>
</evidence>
<dbReference type="PROSITE" id="PS50931">
    <property type="entry name" value="HTH_LYSR"/>
    <property type="match status" value="1"/>
</dbReference>
<keyword evidence="4" id="KW-0804">Transcription</keyword>
<proteinExistence type="inferred from homology"/>
<keyword evidence="2" id="KW-0805">Transcription regulation</keyword>
<dbReference type="InterPro" id="IPR036388">
    <property type="entry name" value="WH-like_DNA-bd_sf"/>
</dbReference>
<name>A0A5N7MHR9_9HYPH</name>
<evidence type="ECO:0000313" key="7">
    <source>
        <dbReference type="Proteomes" id="UP000403266"/>
    </source>
</evidence>
<protein>
    <submittedName>
        <fullName evidence="6">LysR family transcriptional regulator</fullName>
    </submittedName>
</protein>
<dbReference type="PANTHER" id="PTHR30537:SF74">
    <property type="entry name" value="HTH-TYPE TRANSCRIPTIONAL REGULATOR TRPI"/>
    <property type="match status" value="1"/>
</dbReference>
<dbReference type="GO" id="GO:0043565">
    <property type="term" value="F:sequence-specific DNA binding"/>
    <property type="evidence" value="ECO:0007669"/>
    <property type="project" value="TreeGrafter"/>
</dbReference>
<dbReference type="InterPro" id="IPR058163">
    <property type="entry name" value="LysR-type_TF_proteobact-type"/>
</dbReference>